<reference evidence="1 2" key="1">
    <citation type="journal article" date="2016" name="Nat. Commun.">
        <title>Thousands of microbial genomes shed light on interconnected biogeochemical processes in an aquifer system.</title>
        <authorList>
            <person name="Anantharaman K."/>
            <person name="Brown C.T."/>
            <person name="Hug L.A."/>
            <person name="Sharon I."/>
            <person name="Castelle C.J."/>
            <person name="Probst A.J."/>
            <person name="Thomas B.C."/>
            <person name="Singh A."/>
            <person name="Wilkins M.J."/>
            <person name="Karaoz U."/>
            <person name="Brodie E.L."/>
            <person name="Williams K.H."/>
            <person name="Hubbard S.S."/>
            <person name="Banfield J.F."/>
        </authorList>
    </citation>
    <scope>NUCLEOTIDE SEQUENCE [LARGE SCALE GENOMIC DNA]</scope>
</reference>
<dbReference type="InterPro" id="IPR042184">
    <property type="entry name" value="YqeY/Aim41_N"/>
</dbReference>
<evidence type="ECO:0000313" key="1">
    <source>
        <dbReference type="EMBL" id="OGF74776.1"/>
    </source>
</evidence>
<dbReference type="AlphaFoldDB" id="A0A1F5WGM1"/>
<dbReference type="Gene3D" id="1.10.10.410">
    <property type="match status" value="1"/>
</dbReference>
<dbReference type="Gene3D" id="1.10.1510.10">
    <property type="entry name" value="Uncharacterised protein YqeY/AIM41 PF09424, N-terminal domain"/>
    <property type="match status" value="1"/>
</dbReference>
<proteinExistence type="predicted"/>
<dbReference type="PANTHER" id="PTHR28055:SF1">
    <property type="entry name" value="ALTERED INHERITANCE OF MITOCHONDRIA PROTEIN 41, MITOCHONDRIAL"/>
    <property type="match status" value="1"/>
</dbReference>
<dbReference type="InterPro" id="IPR019004">
    <property type="entry name" value="YqeY/Aim41"/>
</dbReference>
<dbReference type="Proteomes" id="UP000178406">
    <property type="component" value="Unassembled WGS sequence"/>
</dbReference>
<dbReference type="InterPro" id="IPR003789">
    <property type="entry name" value="Asn/Gln_tRNA_amidoTrase-B-like"/>
</dbReference>
<protein>
    <recommendedName>
        <fullName evidence="3">Glutamyl-tRNA amidotransferase</fullName>
    </recommendedName>
</protein>
<comment type="caution">
    <text evidence="1">The sequence shown here is derived from an EMBL/GenBank/DDBJ whole genome shotgun (WGS) entry which is preliminary data.</text>
</comment>
<dbReference type="GO" id="GO:0016884">
    <property type="term" value="F:carbon-nitrogen ligase activity, with glutamine as amido-N-donor"/>
    <property type="evidence" value="ECO:0007669"/>
    <property type="project" value="InterPro"/>
</dbReference>
<dbReference type="Pfam" id="PF09424">
    <property type="entry name" value="YqeY"/>
    <property type="match status" value="1"/>
</dbReference>
<evidence type="ECO:0008006" key="3">
    <source>
        <dbReference type="Google" id="ProtNLM"/>
    </source>
</evidence>
<gene>
    <name evidence="1" type="ORF">A3J56_01585</name>
</gene>
<dbReference type="EMBL" id="MFHQ01000006">
    <property type="protein sequence ID" value="OGF74776.1"/>
    <property type="molecule type" value="Genomic_DNA"/>
</dbReference>
<accession>A0A1F5WGM1</accession>
<organism evidence="1 2">
    <name type="scientific">Candidatus Giovannonibacteria bacterium RIFCSPHIGHO2_02_FULL_46_20</name>
    <dbReference type="NCBI Taxonomy" id="1798338"/>
    <lineage>
        <taxon>Bacteria</taxon>
        <taxon>Candidatus Giovannoniibacteriota</taxon>
    </lineage>
</organism>
<dbReference type="SUPFAM" id="SSF89095">
    <property type="entry name" value="GatB/YqeY motif"/>
    <property type="match status" value="1"/>
</dbReference>
<sequence>MTLKQKISEDIKSALKSRDAVRLSTLRMLSAAIANKEIELRKKDIGLSDGEVIEAISSEVRRRKDSVAEYERAGRAELAQKEREELAILQSYLPPEIAEDDLVRIVKDGIREAGATSEKDFGKVMKVVMPILKGKASGDRISAVLKKELGQKSTQGLHDKSSDG</sequence>
<dbReference type="InterPro" id="IPR023168">
    <property type="entry name" value="GatB_Yqey_C_2"/>
</dbReference>
<name>A0A1F5WGM1_9BACT</name>
<dbReference type="STRING" id="1798338.A3J56_01585"/>
<evidence type="ECO:0000313" key="2">
    <source>
        <dbReference type="Proteomes" id="UP000178406"/>
    </source>
</evidence>
<dbReference type="PANTHER" id="PTHR28055">
    <property type="entry name" value="ALTERED INHERITANCE OF MITOCHONDRIA PROTEIN 41, MITOCHONDRIAL"/>
    <property type="match status" value="1"/>
</dbReference>